<dbReference type="AlphaFoldDB" id="A0A843UVA1"/>
<protein>
    <submittedName>
        <fullName evidence="1">Uncharacterized protein</fullName>
    </submittedName>
</protein>
<comment type="caution">
    <text evidence="1">The sequence shown here is derived from an EMBL/GenBank/DDBJ whole genome shotgun (WGS) entry which is preliminary data.</text>
</comment>
<sequence>MYTATLEKLEIVNESRRKERQPALTPKQFMDMNSIKLADDQFSVRISRYQTEKQLPRIVGRQPEMEAFGEKIIGVDLMEYIGHIMNNFHEEPKDWITFIQAVEKSHSLLVWITI</sequence>
<dbReference type="EMBL" id="NMUH01000897">
    <property type="protein sequence ID" value="MQL86397.1"/>
    <property type="molecule type" value="Genomic_DNA"/>
</dbReference>
<organism evidence="1 2">
    <name type="scientific">Colocasia esculenta</name>
    <name type="common">Wild taro</name>
    <name type="synonym">Arum esculentum</name>
    <dbReference type="NCBI Taxonomy" id="4460"/>
    <lineage>
        <taxon>Eukaryota</taxon>
        <taxon>Viridiplantae</taxon>
        <taxon>Streptophyta</taxon>
        <taxon>Embryophyta</taxon>
        <taxon>Tracheophyta</taxon>
        <taxon>Spermatophyta</taxon>
        <taxon>Magnoliopsida</taxon>
        <taxon>Liliopsida</taxon>
        <taxon>Araceae</taxon>
        <taxon>Aroideae</taxon>
        <taxon>Colocasieae</taxon>
        <taxon>Colocasia</taxon>
    </lineage>
</organism>
<accession>A0A843UVA1</accession>
<keyword evidence="2" id="KW-1185">Reference proteome</keyword>
<reference evidence="1" key="1">
    <citation type="submission" date="2017-07" db="EMBL/GenBank/DDBJ databases">
        <title>Taro Niue Genome Assembly and Annotation.</title>
        <authorList>
            <person name="Atibalentja N."/>
            <person name="Keating K."/>
            <person name="Fields C.J."/>
        </authorList>
    </citation>
    <scope>NUCLEOTIDE SEQUENCE</scope>
    <source>
        <strain evidence="1">Niue_2</strain>
        <tissue evidence="1">Leaf</tissue>
    </source>
</reference>
<dbReference type="Proteomes" id="UP000652761">
    <property type="component" value="Unassembled WGS sequence"/>
</dbReference>
<name>A0A843UVA1_COLES</name>
<proteinExistence type="predicted"/>
<gene>
    <name evidence="1" type="ORF">Taro_018931</name>
</gene>
<evidence type="ECO:0000313" key="1">
    <source>
        <dbReference type="EMBL" id="MQL86397.1"/>
    </source>
</evidence>
<evidence type="ECO:0000313" key="2">
    <source>
        <dbReference type="Proteomes" id="UP000652761"/>
    </source>
</evidence>